<protein>
    <submittedName>
        <fullName evidence="1">Uncharacterized protein</fullName>
    </submittedName>
</protein>
<evidence type="ECO:0000313" key="1">
    <source>
        <dbReference type="EMBL" id="VEP15792.1"/>
    </source>
</evidence>
<accession>A0A563VWG5</accession>
<sequence>MINLDAKTNILFNEIRTLYANNNKHNACFRLRTAKYKS</sequence>
<proteinExistence type="predicted"/>
<dbReference type="AlphaFoldDB" id="A0A563VWG5"/>
<organism evidence="1 2">
    <name type="scientific">Hyella patelloides LEGE 07179</name>
    <dbReference type="NCBI Taxonomy" id="945734"/>
    <lineage>
        <taxon>Bacteria</taxon>
        <taxon>Bacillati</taxon>
        <taxon>Cyanobacteriota</taxon>
        <taxon>Cyanophyceae</taxon>
        <taxon>Pleurocapsales</taxon>
        <taxon>Hyellaceae</taxon>
        <taxon>Hyella</taxon>
    </lineage>
</organism>
<name>A0A563VWG5_9CYAN</name>
<evidence type="ECO:0000313" key="2">
    <source>
        <dbReference type="Proteomes" id="UP000320055"/>
    </source>
</evidence>
<dbReference type="EMBL" id="CAACVJ010000303">
    <property type="protein sequence ID" value="VEP15792.1"/>
    <property type="molecule type" value="Genomic_DNA"/>
</dbReference>
<reference evidence="1 2" key="1">
    <citation type="submission" date="2019-01" db="EMBL/GenBank/DDBJ databases">
        <authorList>
            <person name="Brito A."/>
        </authorList>
    </citation>
    <scope>NUCLEOTIDE SEQUENCE [LARGE SCALE GENOMIC DNA]</scope>
    <source>
        <strain evidence="1">1</strain>
    </source>
</reference>
<keyword evidence="2" id="KW-1185">Reference proteome</keyword>
<dbReference type="Proteomes" id="UP000320055">
    <property type="component" value="Unassembled WGS sequence"/>
</dbReference>
<gene>
    <name evidence="1" type="ORF">H1P_3710002</name>
</gene>